<reference evidence="1 2" key="1">
    <citation type="journal article" date="2012" name="PLoS ONE">
        <title>The purine-utilizing bacterium Clostridium acidurici 9a: a genome-guided metabolic reconsideration.</title>
        <authorList>
            <person name="Hartwich K."/>
            <person name="Poehlein A."/>
            <person name="Daniel R."/>
        </authorList>
    </citation>
    <scope>NUCLEOTIDE SEQUENCE [LARGE SCALE GENOMIC DNA]</scope>
    <source>
        <strain evidence="2">ATCC 7906 / DSM 604 / BCRC 14475 / CIP 104303 / KCTC 5404 / NCIMB 10678 / 9a</strain>
    </source>
</reference>
<dbReference type="EMBL" id="CP003326">
    <property type="protein sequence ID" value="AFS79177.1"/>
    <property type="molecule type" value="Genomic_DNA"/>
</dbReference>
<name>K0B234_GOTA9</name>
<accession>K0B234</accession>
<evidence type="ECO:0000313" key="1">
    <source>
        <dbReference type="EMBL" id="AFS79177.1"/>
    </source>
</evidence>
<dbReference type="HOGENOM" id="CLU_1281316_0_0_9"/>
<dbReference type="STRING" id="1128398.Curi_c21740"/>
<dbReference type="OrthoDB" id="1954071at2"/>
<proteinExistence type="predicted"/>
<protein>
    <recommendedName>
        <fullName evidence="3">Lipoprotein</fullName>
    </recommendedName>
</protein>
<keyword evidence="2" id="KW-1185">Reference proteome</keyword>
<dbReference type="KEGG" id="cad:Curi_c21740"/>
<sequence length="215" mass="24269">MKIKNMLLISLVGISLTFTGCQKSNNDDVGQIIKNVDIKEVEKLSDDAKVLQASRDKLKVEYPQVKDDESEASAKTNLALSKAVEPYVYSNSYKEADVKPAIKRQDDQILSVLYEGKGKLKDGGKVNIKESVNIDAKSGEKITFDTIIKQDKETLKQLNDILNKKAKEKGIKEFDVNKSNIYFENDSIVFFHTPSNDKESVEVKVSEKEIKPFFR</sequence>
<dbReference type="Proteomes" id="UP000006094">
    <property type="component" value="Chromosome"/>
</dbReference>
<gene>
    <name evidence="1" type="ordered locus">Curi_c21740</name>
</gene>
<organism evidence="1 2">
    <name type="scientific">Gottschalkia acidurici (strain ATCC 7906 / DSM 604 / BCRC 14475 / CIP 104303 / KCTC 5404 / NCIMB 10678 / 9a)</name>
    <name type="common">Clostridium acidurici</name>
    <dbReference type="NCBI Taxonomy" id="1128398"/>
    <lineage>
        <taxon>Bacteria</taxon>
        <taxon>Bacillati</taxon>
        <taxon>Bacillota</taxon>
        <taxon>Tissierellia</taxon>
        <taxon>Tissierellales</taxon>
        <taxon>Gottschalkiaceae</taxon>
        <taxon>Gottschalkia</taxon>
    </lineage>
</organism>
<evidence type="ECO:0000313" key="2">
    <source>
        <dbReference type="Proteomes" id="UP000006094"/>
    </source>
</evidence>
<evidence type="ECO:0008006" key="3">
    <source>
        <dbReference type="Google" id="ProtNLM"/>
    </source>
</evidence>
<dbReference type="AlphaFoldDB" id="K0B234"/>
<dbReference type="RefSeq" id="WP_014968313.1">
    <property type="nucleotide sequence ID" value="NC_018664.1"/>
</dbReference>
<dbReference type="PROSITE" id="PS51257">
    <property type="entry name" value="PROKAR_LIPOPROTEIN"/>
    <property type="match status" value="1"/>
</dbReference>